<evidence type="ECO:0000313" key="8">
    <source>
        <dbReference type="WBParaSite" id="HPBE_0001845701-mRNA-1"/>
    </source>
</evidence>
<feature type="signal peptide" evidence="5">
    <location>
        <begin position="1"/>
        <end position="17"/>
    </location>
</feature>
<feature type="chain" id="PRO_5044551924" description="Alpha-galactosidase" evidence="5">
    <location>
        <begin position="18"/>
        <end position="215"/>
    </location>
</feature>
<dbReference type="PRINTS" id="PR00740">
    <property type="entry name" value="GLHYDRLASE27"/>
</dbReference>
<keyword evidence="3 4" id="KW-0326">Glycosidase</keyword>
<evidence type="ECO:0000256" key="2">
    <source>
        <dbReference type="ARBA" id="ARBA00022801"/>
    </source>
</evidence>
<dbReference type="AlphaFoldDB" id="A0A183G957"/>
<accession>A0A3P8BQ40</accession>
<gene>
    <name evidence="6" type="ORF">HPBE_LOCUS18456</name>
</gene>
<reference evidence="6 7" key="1">
    <citation type="submission" date="2018-11" db="EMBL/GenBank/DDBJ databases">
        <authorList>
            <consortium name="Pathogen Informatics"/>
        </authorList>
    </citation>
    <scope>NUCLEOTIDE SEQUENCE [LARGE SCALE GENOMIC DNA]</scope>
</reference>
<evidence type="ECO:0000256" key="4">
    <source>
        <dbReference type="RuleBase" id="RU361168"/>
    </source>
</evidence>
<dbReference type="Proteomes" id="UP000050761">
    <property type="component" value="Unassembled WGS sequence"/>
</dbReference>
<protein>
    <recommendedName>
        <fullName evidence="4">Alpha-galactosidase</fullName>
        <ecNumber evidence="4">3.2.1.-</ecNumber>
    </recommendedName>
</protein>
<dbReference type="WBParaSite" id="HPBE_0001845701-mRNA-1">
    <property type="protein sequence ID" value="HPBE_0001845701-mRNA-1"/>
    <property type="gene ID" value="HPBE_0001845701"/>
</dbReference>
<dbReference type="Pfam" id="PF16499">
    <property type="entry name" value="Melibiase_2"/>
    <property type="match status" value="1"/>
</dbReference>
<dbReference type="PANTHER" id="PTHR11452">
    <property type="entry name" value="ALPHA-GALACTOSIDASE/ALPHA-N-ACETYLGALACTOSAMINIDASE"/>
    <property type="match status" value="1"/>
</dbReference>
<dbReference type="InterPro" id="IPR002241">
    <property type="entry name" value="Glyco_hydro_27"/>
</dbReference>
<accession>A0A183G957</accession>
<sequence length="215" mass="24428">MLLTLAVYLAIPHVVNPLDNGLARTPPMGWMSWATFYCEINCKAHPDHCINEKLYRDMADHLVEDGFLAVGYNRVHIDDCWMERARDKKGRLAADHKRFPGGIKSLAKYMHSKGLELGIYEDFGTATCEGYPGSLQHLKMDAETFASWDVDYLKLDGCNVNITLMPFGYPKMERALNATGRKIVYACGWPLFFYTAGKKDFVSFTVFAAMDFQCR</sequence>
<name>A0A183G957_HELPZ</name>
<reference evidence="8" key="2">
    <citation type="submission" date="2019-09" db="UniProtKB">
        <authorList>
            <consortium name="WormBaseParasite"/>
        </authorList>
    </citation>
    <scope>IDENTIFICATION</scope>
</reference>
<dbReference type="GO" id="GO:0004557">
    <property type="term" value="F:alpha-galactosidase activity"/>
    <property type="evidence" value="ECO:0007669"/>
    <property type="project" value="TreeGrafter"/>
</dbReference>
<proteinExistence type="inferred from homology"/>
<dbReference type="InterPro" id="IPR017853">
    <property type="entry name" value="GH"/>
</dbReference>
<dbReference type="EMBL" id="UZAH01030693">
    <property type="protein sequence ID" value="VDP11638.1"/>
    <property type="molecule type" value="Genomic_DNA"/>
</dbReference>
<dbReference type="GO" id="GO:0016139">
    <property type="term" value="P:glycoside catabolic process"/>
    <property type="evidence" value="ECO:0007669"/>
    <property type="project" value="TreeGrafter"/>
</dbReference>
<keyword evidence="4" id="KW-1015">Disulfide bond</keyword>
<keyword evidence="7" id="KW-1185">Reference proteome</keyword>
<comment type="similarity">
    <text evidence="1 4">Belongs to the glycosyl hydrolase 27 family.</text>
</comment>
<dbReference type="CDD" id="cd14792">
    <property type="entry name" value="GH27"/>
    <property type="match status" value="1"/>
</dbReference>
<keyword evidence="5" id="KW-0732">Signal</keyword>
<dbReference type="SUPFAM" id="SSF51445">
    <property type="entry name" value="(Trans)glycosidases"/>
    <property type="match status" value="1"/>
</dbReference>
<dbReference type="PANTHER" id="PTHR11452:SF83">
    <property type="entry name" value="ALPHA-GALACTOSIDASE"/>
    <property type="match status" value="1"/>
</dbReference>
<evidence type="ECO:0000256" key="3">
    <source>
        <dbReference type="ARBA" id="ARBA00023295"/>
    </source>
</evidence>
<dbReference type="EC" id="3.2.1.-" evidence="4"/>
<dbReference type="InterPro" id="IPR000111">
    <property type="entry name" value="Glyco_hydro_27/36_CS"/>
</dbReference>
<dbReference type="OrthoDB" id="5795902at2759"/>
<dbReference type="InterPro" id="IPR013785">
    <property type="entry name" value="Aldolase_TIM"/>
</dbReference>
<evidence type="ECO:0000313" key="7">
    <source>
        <dbReference type="Proteomes" id="UP000050761"/>
    </source>
</evidence>
<organism evidence="7 8">
    <name type="scientific">Heligmosomoides polygyrus</name>
    <name type="common">Parasitic roundworm</name>
    <dbReference type="NCBI Taxonomy" id="6339"/>
    <lineage>
        <taxon>Eukaryota</taxon>
        <taxon>Metazoa</taxon>
        <taxon>Ecdysozoa</taxon>
        <taxon>Nematoda</taxon>
        <taxon>Chromadorea</taxon>
        <taxon>Rhabditida</taxon>
        <taxon>Rhabditina</taxon>
        <taxon>Rhabditomorpha</taxon>
        <taxon>Strongyloidea</taxon>
        <taxon>Heligmosomidae</taxon>
        <taxon>Heligmosomoides</taxon>
    </lineage>
</organism>
<dbReference type="Gene3D" id="3.20.20.70">
    <property type="entry name" value="Aldolase class I"/>
    <property type="match status" value="1"/>
</dbReference>
<evidence type="ECO:0000256" key="5">
    <source>
        <dbReference type="SAM" id="SignalP"/>
    </source>
</evidence>
<dbReference type="GO" id="GO:0009311">
    <property type="term" value="P:oligosaccharide metabolic process"/>
    <property type="evidence" value="ECO:0007669"/>
    <property type="project" value="TreeGrafter"/>
</dbReference>
<evidence type="ECO:0000313" key="6">
    <source>
        <dbReference type="EMBL" id="VDP11638.1"/>
    </source>
</evidence>
<comment type="subunit">
    <text evidence="4">Homodimer.</text>
</comment>
<evidence type="ECO:0000256" key="1">
    <source>
        <dbReference type="ARBA" id="ARBA00009743"/>
    </source>
</evidence>
<dbReference type="PROSITE" id="PS00512">
    <property type="entry name" value="ALPHA_GALACTOSIDASE"/>
    <property type="match status" value="1"/>
</dbReference>
<keyword evidence="2 4" id="KW-0378">Hydrolase</keyword>
<dbReference type="GO" id="GO:0005737">
    <property type="term" value="C:cytoplasm"/>
    <property type="evidence" value="ECO:0007669"/>
    <property type="project" value="TreeGrafter"/>
</dbReference>